<evidence type="ECO:0000313" key="2">
    <source>
        <dbReference type="EMBL" id="MBC8599450.1"/>
    </source>
</evidence>
<name>A0ABR7NTN7_9FIRM</name>
<keyword evidence="1" id="KW-0175">Coiled coil</keyword>
<evidence type="ECO:0000313" key="3">
    <source>
        <dbReference type="Proteomes" id="UP000647491"/>
    </source>
</evidence>
<sequence length="103" mass="12172">MNTIIERLSQIEERSVAAAAEGTEKKKELTAQYEERTRQFDRELDQETEERIRKLREQADAAANARIQSQEKEAAQSIQQLERHYDAFHKDYVDRLFREMTGV</sequence>
<keyword evidence="3" id="KW-1185">Reference proteome</keyword>
<reference evidence="2 3" key="1">
    <citation type="submission" date="2020-08" db="EMBL/GenBank/DDBJ databases">
        <title>Genome public.</title>
        <authorList>
            <person name="Liu C."/>
            <person name="Sun Q."/>
        </authorList>
    </citation>
    <scope>NUCLEOTIDE SEQUENCE [LARGE SCALE GENOMIC DNA]</scope>
    <source>
        <strain evidence="2 3">BX10</strain>
    </source>
</reference>
<feature type="coiled-coil region" evidence="1">
    <location>
        <begin position="30"/>
        <end position="84"/>
    </location>
</feature>
<evidence type="ECO:0008006" key="4">
    <source>
        <dbReference type="Google" id="ProtNLM"/>
    </source>
</evidence>
<evidence type="ECO:0000256" key="1">
    <source>
        <dbReference type="SAM" id="Coils"/>
    </source>
</evidence>
<protein>
    <recommendedName>
        <fullName evidence="4">ATPase</fullName>
    </recommendedName>
</protein>
<organism evidence="2 3">
    <name type="scientific">Enterocloster hominis</name>
    <name type="common">ex Liu et al. 2021</name>
    <dbReference type="NCBI Taxonomy" id="2763663"/>
    <lineage>
        <taxon>Bacteria</taxon>
        <taxon>Bacillati</taxon>
        <taxon>Bacillota</taxon>
        <taxon>Clostridia</taxon>
        <taxon>Lachnospirales</taxon>
        <taxon>Lachnospiraceae</taxon>
        <taxon>Enterocloster</taxon>
    </lineage>
</organism>
<dbReference type="RefSeq" id="WP_022274266.1">
    <property type="nucleotide sequence ID" value="NZ_JACRTJ010000019.1"/>
</dbReference>
<dbReference type="Proteomes" id="UP000647491">
    <property type="component" value="Unassembled WGS sequence"/>
</dbReference>
<comment type="caution">
    <text evidence="2">The sequence shown here is derived from an EMBL/GenBank/DDBJ whole genome shotgun (WGS) entry which is preliminary data.</text>
</comment>
<proteinExistence type="predicted"/>
<accession>A0ABR7NTN7</accession>
<gene>
    <name evidence="2" type="ORF">H8708_09475</name>
</gene>
<dbReference type="EMBL" id="JACRTJ010000019">
    <property type="protein sequence ID" value="MBC8599450.1"/>
    <property type="molecule type" value="Genomic_DNA"/>
</dbReference>